<dbReference type="Gene3D" id="3.40.50.150">
    <property type="entry name" value="Vaccinia Virus protein VP39"/>
    <property type="match status" value="1"/>
</dbReference>
<dbReference type="PANTHER" id="PTHR42998">
    <property type="entry name" value="TYPE I RESTRICTION ENZYME HINDVIIP M PROTEIN-RELATED"/>
    <property type="match status" value="1"/>
</dbReference>
<dbReference type="Pfam" id="PF13588">
    <property type="entry name" value="HSDR_N_2"/>
    <property type="match status" value="1"/>
</dbReference>
<dbReference type="InterPro" id="IPR029063">
    <property type="entry name" value="SAM-dependent_MTases_sf"/>
</dbReference>
<dbReference type="OrthoDB" id="9814572at2"/>
<name>A0A1G9UF90_9FIRM</name>
<evidence type="ECO:0000259" key="4">
    <source>
        <dbReference type="Pfam" id="PF13588"/>
    </source>
</evidence>
<dbReference type="Pfam" id="PF02384">
    <property type="entry name" value="N6_Mtase"/>
    <property type="match status" value="1"/>
</dbReference>
<dbReference type="PRINTS" id="PR00507">
    <property type="entry name" value="N12N6MTFRASE"/>
</dbReference>
<sequence>MDYTLTISQKKDIEKYIESQKVKAVEKFEFASRVVKYSASISGKKINKIKGDEEITRACLLTKLGNEYGYNLDKIEIEHVYTAGRPRTNTSIIDLVVRDNNGDAFLFIELKSPKDYANGDRENIIEEQLFKVAAMEQAEGRRVKYLMLYTIAMHGKNVDDECIIIDHEKYPTFKDWEPVKEYGNVIPKKYGKAQKIPYVKGSSHDLQTNFTHELLNSLQIELHNVLWGGGGTDDNDVFSSLTNLILAKIQDEDEKVNGDTYDFQSLVFVDDTENYESLETLFERINNLYKRALKEKLNVTDSEEIEKSFVVDTKKFSLEKVKFTVQTLEGYSLVDGKNSISGKDILGDFFEGIIRDGFKQTKGQFFTHINIVRFMLWAIQADRLAIDRINADREIPYMIDPSAGSGTFLIEYMKFITANIKYRFKDQLLSSRAVEDKCAEWFLPNHRENKWAREYIYGSELNFNLGTATKVNMILHGDGATNIFVGAQKGDGLLPFGKYIKASAPNALNKEFDDPNYPQKVNSQFDLILTNPPFSVDLDNDTKRTIKKSFVYGDKKKSENLFIERWYQLLRENGRLAAVLPDSVFDTNENRYIRLFIYKYFKIKAVVSLPQLAFAPYTPTKTSILFAQKKTATEIEEWNELWDEVSKEYEKIKTRVENIIAVFDGLKDKAKLPSIKDLTEEEEEGFVRAILKSYLTERDDELNTGELIEKYRESLEEALSYDKDLVDTFGYVNPWWVFETVSKKLNYDIFMAEVDNVGYKRTKRGEKDAPNELFSLEYAPSLIDSTLIEDHYKELIDDVSDRIKNEEDKKAKEKKQNKIKAIDSKIDELKAEKDSLESEYDEIKKFIKKYYKAGELKESYTDRTDIELVKEFKSGRLKQYCSYAVLLREKEKTTVLDFMRELSWD</sequence>
<keyword evidence="1" id="KW-0680">Restriction system</keyword>
<feature type="coiled-coil region" evidence="2">
    <location>
        <begin position="789"/>
        <end position="846"/>
    </location>
</feature>
<keyword evidence="2" id="KW-0175">Coiled coil</keyword>
<dbReference type="InterPro" id="IPR029464">
    <property type="entry name" value="HSDR_N"/>
</dbReference>
<dbReference type="PROSITE" id="PS00092">
    <property type="entry name" value="N6_MTASE"/>
    <property type="match status" value="1"/>
</dbReference>
<dbReference type="EMBL" id="FNHZ01000001">
    <property type="protein sequence ID" value="SDM58592.1"/>
    <property type="molecule type" value="Genomic_DNA"/>
</dbReference>
<feature type="domain" description="Type I restriction enzyme R protein N-terminal" evidence="4">
    <location>
        <begin position="53"/>
        <end position="114"/>
    </location>
</feature>
<dbReference type="GO" id="GO:0008170">
    <property type="term" value="F:N-methyltransferase activity"/>
    <property type="evidence" value="ECO:0007669"/>
    <property type="project" value="InterPro"/>
</dbReference>
<dbReference type="GO" id="GO:0032259">
    <property type="term" value="P:methylation"/>
    <property type="evidence" value="ECO:0007669"/>
    <property type="project" value="InterPro"/>
</dbReference>
<organism evidence="5 6">
    <name type="scientific">Lachnospira pectinoschiza</name>
    <dbReference type="NCBI Taxonomy" id="28052"/>
    <lineage>
        <taxon>Bacteria</taxon>
        <taxon>Bacillati</taxon>
        <taxon>Bacillota</taxon>
        <taxon>Clostridia</taxon>
        <taxon>Lachnospirales</taxon>
        <taxon>Lachnospiraceae</taxon>
        <taxon>Lachnospira</taxon>
    </lineage>
</organism>
<dbReference type="GO" id="GO:0003677">
    <property type="term" value="F:DNA binding"/>
    <property type="evidence" value="ECO:0007669"/>
    <property type="project" value="InterPro"/>
</dbReference>
<evidence type="ECO:0000259" key="3">
    <source>
        <dbReference type="Pfam" id="PF02384"/>
    </source>
</evidence>
<evidence type="ECO:0000313" key="6">
    <source>
        <dbReference type="Proteomes" id="UP000187651"/>
    </source>
</evidence>
<evidence type="ECO:0000313" key="5">
    <source>
        <dbReference type="EMBL" id="SDM58592.1"/>
    </source>
</evidence>
<dbReference type="PANTHER" id="PTHR42998:SF1">
    <property type="entry name" value="TYPE I RESTRICTION ENZYME HINDI METHYLASE SUBUNIT"/>
    <property type="match status" value="1"/>
</dbReference>
<dbReference type="InterPro" id="IPR002052">
    <property type="entry name" value="DNA_methylase_N6_adenine_CS"/>
</dbReference>
<dbReference type="RefSeq" id="WP_083330248.1">
    <property type="nucleotide sequence ID" value="NZ_FNHZ01000001.1"/>
</dbReference>
<dbReference type="Proteomes" id="UP000187651">
    <property type="component" value="Unassembled WGS sequence"/>
</dbReference>
<dbReference type="GO" id="GO:0009307">
    <property type="term" value="P:DNA restriction-modification system"/>
    <property type="evidence" value="ECO:0007669"/>
    <property type="project" value="UniProtKB-KW"/>
</dbReference>
<dbReference type="InterPro" id="IPR003356">
    <property type="entry name" value="DNA_methylase_A-5"/>
</dbReference>
<gene>
    <name evidence="5" type="ORF">SAMN05216544_0741</name>
</gene>
<accession>A0A1G9UF90</accession>
<keyword evidence="6" id="KW-1185">Reference proteome</keyword>
<protein>
    <submittedName>
        <fullName evidence="5">Type I restriction enzyme M protein</fullName>
    </submittedName>
</protein>
<evidence type="ECO:0000256" key="2">
    <source>
        <dbReference type="SAM" id="Coils"/>
    </source>
</evidence>
<dbReference type="InterPro" id="IPR052916">
    <property type="entry name" value="Type-I_RE_MTase_Subunit"/>
</dbReference>
<reference evidence="6" key="1">
    <citation type="submission" date="2016-10" db="EMBL/GenBank/DDBJ databases">
        <authorList>
            <person name="Varghese N."/>
            <person name="Submissions S."/>
        </authorList>
    </citation>
    <scope>NUCLEOTIDE SEQUENCE [LARGE SCALE GENOMIC DNA]</scope>
    <source>
        <strain evidence="6">M83</strain>
    </source>
</reference>
<proteinExistence type="predicted"/>
<evidence type="ECO:0000256" key="1">
    <source>
        <dbReference type="ARBA" id="ARBA00022747"/>
    </source>
</evidence>
<dbReference type="SUPFAM" id="SSF53335">
    <property type="entry name" value="S-adenosyl-L-methionine-dependent methyltransferases"/>
    <property type="match status" value="1"/>
</dbReference>
<dbReference type="AlphaFoldDB" id="A0A1G9UF90"/>
<feature type="domain" description="DNA methylase adenine-specific" evidence="3">
    <location>
        <begin position="343"/>
        <end position="708"/>
    </location>
</feature>